<reference evidence="1" key="1">
    <citation type="journal article" date="2014" name="Front. Microbiol.">
        <title>High frequency of phylogenetically diverse reductive dehalogenase-homologous genes in deep subseafloor sedimentary metagenomes.</title>
        <authorList>
            <person name="Kawai M."/>
            <person name="Futagami T."/>
            <person name="Toyoda A."/>
            <person name="Takaki Y."/>
            <person name="Nishi S."/>
            <person name="Hori S."/>
            <person name="Arai W."/>
            <person name="Tsubouchi T."/>
            <person name="Morono Y."/>
            <person name="Uchiyama I."/>
            <person name="Ito T."/>
            <person name="Fujiyama A."/>
            <person name="Inagaki F."/>
            <person name="Takami H."/>
        </authorList>
    </citation>
    <scope>NUCLEOTIDE SEQUENCE</scope>
    <source>
        <strain evidence="1">Expedition CK06-06</strain>
    </source>
</reference>
<comment type="caution">
    <text evidence="1">The sequence shown here is derived from an EMBL/GenBank/DDBJ whole genome shotgun (WGS) entry which is preliminary data.</text>
</comment>
<accession>X1EHS3</accession>
<gene>
    <name evidence="1" type="ORF">S01H4_51832</name>
</gene>
<name>X1EHS3_9ZZZZ</name>
<sequence>MTSPIVIGTTCLRSPRWVGVEASGADVYGIMSDDNPTVAGQAFGGITTFYGDKVLSAGMVVCSGGFAAANVICSPQFCGGGAGVTALNASNISTGTLNSLRLESTSIPHQSSLMGGSCNLDSKVAPGFWHQNSNADAASGSNYPVTLAGSLMVLPDAGTTQFYTTYKCAASGGAASTMYIRGCYSGSWSSWHKVWHSGNDGAGSGLSADNLDGVSSGSFLRSDTGDIKSSGSLCFNDNIQLTLGNSNDTRFYHDGSNSFICHCGTG</sequence>
<dbReference type="AlphaFoldDB" id="X1EHS3"/>
<proteinExistence type="predicted"/>
<organism evidence="1">
    <name type="scientific">marine sediment metagenome</name>
    <dbReference type="NCBI Taxonomy" id="412755"/>
    <lineage>
        <taxon>unclassified sequences</taxon>
        <taxon>metagenomes</taxon>
        <taxon>ecological metagenomes</taxon>
    </lineage>
</organism>
<dbReference type="CDD" id="cd19958">
    <property type="entry name" value="pyocin_knob"/>
    <property type="match status" value="1"/>
</dbReference>
<protein>
    <submittedName>
        <fullName evidence="1">Uncharacterized protein</fullName>
    </submittedName>
</protein>
<evidence type="ECO:0000313" key="1">
    <source>
        <dbReference type="EMBL" id="GAH08203.1"/>
    </source>
</evidence>
<feature type="non-terminal residue" evidence="1">
    <location>
        <position position="266"/>
    </location>
</feature>
<dbReference type="EMBL" id="BART01029558">
    <property type="protein sequence ID" value="GAH08203.1"/>
    <property type="molecule type" value="Genomic_DNA"/>
</dbReference>